<dbReference type="PANTHER" id="PTHR19288:SF46">
    <property type="entry name" value="HALOACID DEHALOGENASE-LIKE HYDROLASE DOMAIN-CONTAINING PROTEIN 2"/>
    <property type="match status" value="1"/>
</dbReference>
<dbReference type="AlphaFoldDB" id="Q4Q627"/>
<dbReference type="InterPro" id="IPR006357">
    <property type="entry name" value="HAD-SF_hydro_IIA"/>
</dbReference>
<accession>Q4Q627</accession>
<name>Q4Q627_LEIMA</name>
<reference evidence="1 2" key="2">
    <citation type="journal article" date="2011" name="Genome Res.">
        <title>Chromosome and gene copy number variation allow major structural change between species and strains of Leishmania.</title>
        <authorList>
            <person name="Rogers M.B."/>
            <person name="Hilley J.D."/>
            <person name="Dickens N.J."/>
            <person name="Wilkes J."/>
            <person name="Bates P.A."/>
            <person name="Depledge D.P."/>
            <person name="Harris D."/>
            <person name="Her Y."/>
            <person name="Herzyk P."/>
            <person name="Imamura H."/>
            <person name="Otto T.D."/>
            <person name="Sanders M."/>
            <person name="Seeger K."/>
            <person name="Dujardin J.C."/>
            <person name="Berriman M."/>
            <person name="Smith D.F."/>
            <person name="Hertz-Fowler C."/>
            <person name="Mottram J.C."/>
        </authorList>
    </citation>
    <scope>NUCLEOTIDE SEQUENCE [LARGE SCALE GENOMIC DNA]</scope>
    <source>
        <strain evidence="2">MHOM/IL/81/Friedlin</strain>
    </source>
</reference>
<dbReference type="GO" id="GO:0016791">
    <property type="term" value="F:phosphatase activity"/>
    <property type="evidence" value="ECO:0000318"/>
    <property type="project" value="GO_Central"/>
</dbReference>
<dbReference type="GO" id="GO:0005737">
    <property type="term" value="C:cytoplasm"/>
    <property type="evidence" value="ECO:0000318"/>
    <property type="project" value="GO_Central"/>
</dbReference>
<proteinExistence type="predicted"/>
<keyword evidence="2" id="KW-1185">Reference proteome</keyword>
<organism evidence="1 2">
    <name type="scientific">Leishmania major</name>
    <dbReference type="NCBI Taxonomy" id="5664"/>
    <lineage>
        <taxon>Eukaryota</taxon>
        <taxon>Discoba</taxon>
        <taxon>Euglenozoa</taxon>
        <taxon>Kinetoplastea</taxon>
        <taxon>Metakinetoplastina</taxon>
        <taxon>Trypanosomatida</taxon>
        <taxon>Trypanosomatidae</taxon>
        <taxon>Leishmaniinae</taxon>
        <taxon>Leishmania</taxon>
    </lineage>
</organism>
<dbReference type="EMBL" id="FR796427">
    <property type="protein sequence ID" value="CAJ08423.1"/>
    <property type="molecule type" value="Genomic_DNA"/>
</dbReference>
<dbReference type="GeneID" id="5654166"/>
<dbReference type="Gene3D" id="3.40.50.1000">
    <property type="entry name" value="HAD superfamily/HAD-like"/>
    <property type="match status" value="2"/>
</dbReference>
<dbReference type="HOGENOM" id="CLU_043473_0_0_1"/>
<dbReference type="VEuPathDB" id="TriTrypDB:LmjF.31.2340"/>
<dbReference type="Pfam" id="PF13344">
    <property type="entry name" value="Hydrolase_6"/>
    <property type="match status" value="1"/>
</dbReference>
<dbReference type="VEuPathDB" id="TriTrypDB:LMJLV39_310032800"/>
<dbReference type="FunCoup" id="Q4Q627">
    <property type="interactions" value="21"/>
</dbReference>
<evidence type="ECO:0000313" key="1">
    <source>
        <dbReference type="EMBL" id="CAJ08423.1"/>
    </source>
</evidence>
<dbReference type="InterPro" id="IPR023214">
    <property type="entry name" value="HAD_sf"/>
</dbReference>
<sequence length="446" mass="47258">MSPPASAVCSACARPSGVPRSRASQQLCLQTPLHEAGKSAVCRREGVLSALLFHSPPLSVPVTALGSPCADRNNAPPENLSAMPERMTAALAARLVASPLKYVLLDIDGVIWCGGHVIDRVPETLQYLRGQGKQIRFLSNNASFSREQLMQSLKAKGIEGVTVEECYNSAYTAALRLRQMLGKADVPGEEPLVHGNVFVIGEQGLHDELQQVLAPGFITYGVELHDAVRAGGYDTDALGSAWRVPCLPPPQKRLVVCNGKACRMVQAGTNSAEKISLSDLNAAAVVVGLDKHFNIVKLAYGSLVLQGPPKDLREESYTPPLFVATNEDPQLPVGRDGTMIPGAGSMVSALCTAVGKRPDAVCGKPHKDMANILFAAEGVTNPREECIMIGDRLTTDVAFGNAAGCQSMLVLSGAEGLADVEEAEKQGRTALVPKYVAESLACFLPL</sequence>
<dbReference type="eggNOG" id="KOG2882">
    <property type="taxonomic scope" value="Eukaryota"/>
</dbReference>
<dbReference type="InParanoid" id="Q4Q627"/>
<dbReference type="OMA" id="AGLDFHI"/>
<evidence type="ECO:0000313" key="2">
    <source>
        <dbReference type="Proteomes" id="UP000000542"/>
    </source>
</evidence>
<dbReference type="VEuPathDB" id="TriTrypDB:LMJSD75_310032800"/>
<dbReference type="KEGG" id="lma:LMJF_31_2340"/>
<dbReference type="STRING" id="5664.Q4Q627"/>
<dbReference type="NCBIfam" id="TIGR01460">
    <property type="entry name" value="HAD-SF-IIA"/>
    <property type="match status" value="1"/>
</dbReference>
<protein>
    <submittedName>
        <fullName evidence="1">Putative p-nitrophenylphosphatase</fullName>
    </submittedName>
</protein>
<dbReference type="RefSeq" id="XP_001685221.1">
    <property type="nucleotide sequence ID" value="XM_001685169.1"/>
</dbReference>
<dbReference type="PANTHER" id="PTHR19288">
    <property type="entry name" value="4-NITROPHENYLPHOSPHATASE-RELATED"/>
    <property type="match status" value="1"/>
</dbReference>
<dbReference type="SUPFAM" id="SSF56784">
    <property type="entry name" value="HAD-like"/>
    <property type="match status" value="1"/>
</dbReference>
<dbReference type="VEuPathDB" id="TriTrypDB:LMJFC_310038100"/>
<dbReference type="Proteomes" id="UP000000542">
    <property type="component" value="Chromosome 31"/>
</dbReference>
<dbReference type="Pfam" id="PF13242">
    <property type="entry name" value="Hydrolase_like"/>
    <property type="match status" value="1"/>
</dbReference>
<gene>
    <name evidence="1" type="ORF">LMJF_31_2340</name>
</gene>
<dbReference type="InterPro" id="IPR036412">
    <property type="entry name" value="HAD-like_sf"/>
</dbReference>
<reference evidence="1 2" key="1">
    <citation type="journal article" date="2005" name="Science">
        <title>The genome of the kinetoplastid parasite, Leishmania major.</title>
        <authorList>
            <person name="Ivens A.C."/>
            <person name="Peacock C.S."/>
            <person name="Worthey E.A."/>
            <person name="Murphy L."/>
            <person name="Aggarwal G."/>
            <person name="Berriman M."/>
            <person name="Sisk E."/>
            <person name="Rajandream M.A."/>
            <person name="Adlem E."/>
            <person name="Aert R."/>
            <person name="Anupama A."/>
            <person name="Apostolou Z."/>
            <person name="Attipoe P."/>
            <person name="Bason N."/>
            <person name="Bauser C."/>
            <person name="Beck A."/>
            <person name="Beverley S.M."/>
            <person name="Bianchettin G."/>
            <person name="Borzym K."/>
            <person name="Bothe G."/>
            <person name="Bruschi C.V."/>
            <person name="Collins M."/>
            <person name="Cadag E."/>
            <person name="Ciarloni L."/>
            <person name="Clayton C."/>
            <person name="Coulson R.M."/>
            <person name="Cronin A."/>
            <person name="Cruz A.K."/>
            <person name="Davies R.M."/>
            <person name="De Gaudenzi J."/>
            <person name="Dobson D.E."/>
            <person name="Duesterhoeft A."/>
            <person name="Fazelina G."/>
            <person name="Fosker N."/>
            <person name="Frasch A.C."/>
            <person name="Fraser A."/>
            <person name="Fuchs M."/>
            <person name="Gabel C."/>
            <person name="Goble A."/>
            <person name="Goffeau A."/>
            <person name="Harris D."/>
            <person name="Hertz-Fowler C."/>
            <person name="Hilbert H."/>
            <person name="Horn D."/>
            <person name="Huang Y."/>
            <person name="Klages S."/>
            <person name="Knights A."/>
            <person name="Kube M."/>
            <person name="Larke N."/>
            <person name="Litvin L."/>
            <person name="Lord A."/>
            <person name="Louie T."/>
            <person name="Marra M."/>
            <person name="Masuy D."/>
            <person name="Matthews K."/>
            <person name="Michaeli S."/>
            <person name="Mottram J.C."/>
            <person name="Muller-Auer S."/>
            <person name="Munden H."/>
            <person name="Nelson S."/>
            <person name="Norbertczak H."/>
            <person name="Oliver K."/>
            <person name="O'neil S."/>
            <person name="Pentony M."/>
            <person name="Pohl T.M."/>
            <person name="Price C."/>
            <person name="Purnelle B."/>
            <person name="Quail M.A."/>
            <person name="Rabbinowitsch E."/>
            <person name="Reinhardt R."/>
            <person name="Rieger M."/>
            <person name="Rinta J."/>
            <person name="Robben J."/>
            <person name="Robertson L."/>
            <person name="Ruiz J.C."/>
            <person name="Rutter S."/>
            <person name="Saunders D."/>
            <person name="Schafer M."/>
            <person name="Schein J."/>
            <person name="Schwartz D.C."/>
            <person name="Seeger K."/>
            <person name="Seyler A."/>
            <person name="Sharp S."/>
            <person name="Shin H."/>
            <person name="Sivam D."/>
            <person name="Squares R."/>
            <person name="Squares S."/>
            <person name="Tosato V."/>
            <person name="Vogt C."/>
            <person name="Volckaert G."/>
            <person name="Wambutt R."/>
            <person name="Warren T."/>
            <person name="Wedler H."/>
            <person name="Woodward J."/>
            <person name="Zhou S."/>
            <person name="Zimmermann W."/>
            <person name="Smith D.F."/>
            <person name="Blackwell J.M."/>
            <person name="Stuart K.D."/>
            <person name="Barrell B."/>
            <person name="Myler P.J."/>
        </authorList>
    </citation>
    <scope>NUCLEOTIDE SEQUENCE [LARGE SCALE GENOMIC DNA]</scope>
    <source>
        <strain evidence="2">MHOM/IL/81/Friedlin</strain>
    </source>
</reference>